<comment type="subcellular location">
    <subcellularLocation>
        <location evidence="1">Periplasm</location>
    </subcellularLocation>
</comment>
<name>A0A6M8H869_9PROT</name>
<keyword evidence="7" id="KW-1185">Reference proteome</keyword>
<dbReference type="PIRSF" id="PIRSF002741">
    <property type="entry name" value="MppA"/>
    <property type="match status" value="1"/>
</dbReference>
<feature type="domain" description="Solute-binding protein family 5" evidence="5">
    <location>
        <begin position="50"/>
        <end position="356"/>
    </location>
</feature>
<dbReference type="SUPFAM" id="SSF53850">
    <property type="entry name" value="Periplasmic binding protein-like II"/>
    <property type="match status" value="1"/>
</dbReference>
<dbReference type="Proteomes" id="UP000500767">
    <property type="component" value="Chromosome"/>
</dbReference>
<evidence type="ECO:0000313" key="6">
    <source>
        <dbReference type="EMBL" id="QKE88843.1"/>
    </source>
</evidence>
<dbReference type="EMBL" id="CP053708">
    <property type="protein sequence ID" value="QKE88843.1"/>
    <property type="molecule type" value="Genomic_DNA"/>
</dbReference>
<dbReference type="RefSeq" id="WP_171832806.1">
    <property type="nucleotide sequence ID" value="NZ_CP053708.1"/>
</dbReference>
<dbReference type="AlphaFoldDB" id="A0A6M8H869"/>
<reference evidence="6 7" key="1">
    <citation type="journal article" date="2014" name="World J. Microbiol. Biotechnol.">
        <title>Biodiversity and physiological characteristics of Antarctic and Arctic lichens-associated bacteria.</title>
        <authorList>
            <person name="Lee Y.M."/>
            <person name="Kim E.H."/>
            <person name="Lee H.K."/>
            <person name="Hong S.G."/>
        </authorList>
    </citation>
    <scope>NUCLEOTIDE SEQUENCE [LARGE SCALE GENOMIC DNA]</scope>
    <source>
        <strain evidence="6 7">PAMC 26569</strain>
    </source>
</reference>
<evidence type="ECO:0000256" key="1">
    <source>
        <dbReference type="ARBA" id="ARBA00004418"/>
    </source>
</evidence>
<dbReference type="InterPro" id="IPR030678">
    <property type="entry name" value="Peptide/Ni-bd"/>
</dbReference>
<protein>
    <recommendedName>
        <fullName evidence="5">Solute-binding protein family 5 domain-containing protein</fullName>
    </recommendedName>
</protein>
<organism evidence="6 7">
    <name type="scientific">Lichenicola cladoniae</name>
    <dbReference type="NCBI Taxonomy" id="1484109"/>
    <lineage>
        <taxon>Bacteria</taxon>
        <taxon>Pseudomonadati</taxon>
        <taxon>Pseudomonadota</taxon>
        <taxon>Alphaproteobacteria</taxon>
        <taxon>Acetobacterales</taxon>
        <taxon>Acetobacteraceae</taxon>
        <taxon>Lichenicola</taxon>
    </lineage>
</organism>
<sequence length="466" mass="52114">MTRALRMTERVIVLERVDFLPSNRVTDDASILTLKSLVFEPLCRWHEGLVRPALFARWSHDGSGRTWRFEIRENARFHDGTPCTAADILAFIEAILDSLDMFGMKWSYARYFEHTRFSVLSDTALGVSSPHPFADMLDVFSEFYISKNDAAGFPVLGTGPYRVAEFTPQDRAILEPVHGNDTSRLVAIAVPSAEERRRRVRAGEADIACGLELLERGPDFGDDLNWHRATGTLSVMYYLNCATGFFRSAEARRSINHAVDKTRIVRDLFGGLAEPAATIVSPFHLGYRDAAVAPLAYDPDMARRLLDRAAPSGELVLRTPHHMPTRALRISLMVQDALAEVGVRVRLDEQPDRPEYAREIGAGHMGDLAIFDSSPHSTYRVLNDKISSTTHGVWWQGYENPEIETLIRAANDSVEDGDRAVAYGRCLSRLNADPPWLYLFHPVGVLATRLRSGIGLDHKGILKLDA</sequence>
<dbReference type="KEGG" id="lck:HN018_01135"/>
<keyword evidence="3" id="KW-0813">Transport</keyword>
<evidence type="ECO:0000259" key="5">
    <source>
        <dbReference type="Pfam" id="PF00496"/>
    </source>
</evidence>
<dbReference type="GO" id="GO:0030288">
    <property type="term" value="C:outer membrane-bounded periplasmic space"/>
    <property type="evidence" value="ECO:0007669"/>
    <property type="project" value="UniProtKB-ARBA"/>
</dbReference>
<dbReference type="PANTHER" id="PTHR30290">
    <property type="entry name" value="PERIPLASMIC BINDING COMPONENT OF ABC TRANSPORTER"/>
    <property type="match status" value="1"/>
</dbReference>
<dbReference type="Pfam" id="PF00496">
    <property type="entry name" value="SBP_bac_5"/>
    <property type="match status" value="1"/>
</dbReference>
<accession>A0A6M8H869</accession>
<evidence type="ECO:0000256" key="4">
    <source>
        <dbReference type="ARBA" id="ARBA00022729"/>
    </source>
</evidence>
<dbReference type="GO" id="GO:0015833">
    <property type="term" value="P:peptide transport"/>
    <property type="evidence" value="ECO:0007669"/>
    <property type="project" value="TreeGrafter"/>
</dbReference>
<keyword evidence="4" id="KW-0732">Signal</keyword>
<comment type="similarity">
    <text evidence="2">Belongs to the bacterial solute-binding protein 5 family.</text>
</comment>
<evidence type="ECO:0000256" key="2">
    <source>
        <dbReference type="ARBA" id="ARBA00005695"/>
    </source>
</evidence>
<dbReference type="InterPro" id="IPR000914">
    <property type="entry name" value="SBP_5_dom"/>
</dbReference>
<evidence type="ECO:0000313" key="7">
    <source>
        <dbReference type="Proteomes" id="UP000500767"/>
    </source>
</evidence>
<gene>
    <name evidence="6" type="ORF">HN018_01135</name>
</gene>
<dbReference type="Gene3D" id="3.40.190.10">
    <property type="entry name" value="Periplasmic binding protein-like II"/>
    <property type="match status" value="1"/>
</dbReference>
<proteinExistence type="inferred from homology"/>
<dbReference type="GO" id="GO:0043190">
    <property type="term" value="C:ATP-binding cassette (ABC) transporter complex"/>
    <property type="evidence" value="ECO:0007669"/>
    <property type="project" value="InterPro"/>
</dbReference>
<dbReference type="Gene3D" id="3.10.105.10">
    <property type="entry name" value="Dipeptide-binding Protein, Domain 3"/>
    <property type="match status" value="1"/>
</dbReference>
<evidence type="ECO:0000256" key="3">
    <source>
        <dbReference type="ARBA" id="ARBA00022448"/>
    </source>
</evidence>
<dbReference type="GO" id="GO:1904680">
    <property type="term" value="F:peptide transmembrane transporter activity"/>
    <property type="evidence" value="ECO:0007669"/>
    <property type="project" value="TreeGrafter"/>
</dbReference>
<dbReference type="PANTHER" id="PTHR30290:SF9">
    <property type="entry name" value="OLIGOPEPTIDE-BINDING PROTEIN APPA"/>
    <property type="match status" value="1"/>
</dbReference>
<dbReference type="InterPro" id="IPR039424">
    <property type="entry name" value="SBP_5"/>
</dbReference>